<evidence type="ECO:0000313" key="3">
    <source>
        <dbReference type="Proteomes" id="UP000306509"/>
    </source>
</evidence>
<dbReference type="EMBL" id="QGQD01000100">
    <property type="protein sequence ID" value="TLC98243.1"/>
    <property type="molecule type" value="Genomic_DNA"/>
</dbReference>
<keyword evidence="3" id="KW-1185">Reference proteome</keyword>
<dbReference type="STRING" id="180332.GCA_000797495_03614"/>
<name>A0A4U8Q261_9FIRM</name>
<dbReference type="InterPro" id="IPR010359">
    <property type="entry name" value="IrrE_HExxH"/>
</dbReference>
<proteinExistence type="predicted"/>
<evidence type="ECO:0000259" key="1">
    <source>
        <dbReference type="Pfam" id="PF06114"/>
    </source>
</evidence>
<organism evidence="2 3">
    <name type="scientific">Robinsoniella peoriensis</name>
    <dbReference type="NCBI Taxonomy" id="180332"/>
    <lineage>
        <taxon>Bacteria</taxon>
        <taxon>Bacillati</taxon>
        <taxon>Bacillota</taxon>
        <taxon>Clostridia</taxon>
        <taxon>Lachnospirales</taxon>
        <taxon>Lachnospiraceae</taxon>
        <taxon>Robinsoniella</taxon>
    </lineage>
</organism>
<feature type="domain" description="IrrE N-terminal-like" evidence="1">
    <location>
        <begin position="58"/>
        <end position="143"/>
    </location>
</feature>
<dbReference type="Pfam" id="PF06114">
    <property type="entry name" value="Peptidase_M78"/>
    <property type="match status" value="1"/>
</dbReference>
<accession>A0A4U8Q261</accession>
<comment type="caution">
    <text evidence="2">The sequence shown here is derived from an EMBL/GenBank/DDBJ whole genome shotgun (WGS) entry which is preliminary data.</text>
</comment>
<dbReference type="AlphaFoldDB" id="A0A4U8Q261"/>
<dbReference type="Gene3D" id="1.10.10.2910">
    <property type="match status" value="1"/>
</dbReference>
<reference evidence="2 3" key="1">
    <citation type="journal article" date="2019" name="Anaerobe">
        <title>Detection of Robinsoniella peoriensis in multiple bone samples of a trauma patient.</title>
        <authorList>
            <person name="Schrottner P."/>
            <person name="Hartwich K."/>
            <person name="Bunk B."/>
            <person name="Schober I."/>
            <person name="Helbig S."/>
            <person name="Rudolph W.W."/>
            <person name="Gunzer F."/>
        </authorList>
    </citation>
    <scope>NUCLEOTIDE SEQUENCE [LARGE SCALE GENOMIC DNA]</scope>
    <source>
        <strain evidence="2 3">DSM 106044</strain>
    </source>
</reference>
<gene>
    <name evidence="2" type="ORF">DSM106044_04944</name>
</gene>
<sequence length="251" mass="30004">MDYQFIQEKVSDVIIECGIKSFPIDTFHLLRHYGYKIYTYDEIRYQNEQLYEVAIKYSSDAFRFKGIVCYNSNQASGRICFSLMHELGHHILGHNGEQKQNEIEANYFASNILAPRMAIYYAGCKNANDVHRLFKITYEASEYAFEDFRRWRRYLVTHGHRFTPVEMAIYHQFYNQDQDKFVWSIRECSKCGRSIYNDLFASLCCRCKQKKISRRSKTFLCDDPIFGLFCDEQSQQNIRIAEYKWLYGDDY</sequence>
<protein>
    <recommendedName>
        <fullName evidence="1">IrrE N-terminal-like domain-containing protein</fullName>
    </recommendedName>
</protein>
<dbReference type="Proteomes" id="UP000306509">
    <property type="component" value="Unassembled WGS sequence"/>
</dbReference>
<evidence type="ECO:0000313" key="2">
    <source>
        <dbReference type="EMBL" id="TLC98243.1"/>
    </source>
</evidence>